<evidence type="ECO:0000313" key="6">
    <source>
        <dbReference type="Proteomes" id="UP001056384"/>
    </source>
</evidence>
<evidence type="ECO:0000256" key="1">
    <source>
        <dbReference type="ARBA" id="ARBA00005964"/>
    </source>
</evidence>
<dbReference type="InterPro" id="IPR002018">
    <property type="entry name" value="CarbesteraseB"/>
</dbReference>
<dbReference type="SUPFAM" id="SSF53474">
    <property type="entry name" value="alpha/beta-Hydrolases"/>
    <property type="match status" value="1"/>
</dbReference>
<feature type="domain" description="Carboxylesterase type B" evidence="4">
    <location>
        <begin position="26"/>
        <end position="228"/>
    </location>
</feature>
<sequence length="252" mass="27285">MPILTIPTLLISLLTALTLCTTPPPPLATLSYGTFQGSYSPNYNITFFQRIPYAAPPLSSLRFRAPQPPLPLPSGTIYNSTQPFPLCPQRTVNGSEDCLYLGLYSRPWTPGQKLKPVVITFHGGAFVQGGGSFSSIPPSAYPILDVSDTSGGDLMFVYPNYRLNAFGFLPGREVDEDGESDLNVGLLDQRAVLKWVREYVHLFGGDRENVTIWGQSAGGGSVVGQVIAGPHDGFGRGRGDDGMGRKLFQQLM</sequence>
<protein>
    <recommendedName>
        <fullName evidence="3">Carboxylic ester hydrolase</fullName>
        <ecNumber evidence="3">3.1.1.-</ecNumber>
    </recommendedName>
</protein>
<feature type="chain" id="PRO_5040531748" description="Carboxylic ester hydrolase" evidence="3">
    <location>
        <begin position="21"/>
        <end position="252"/>
    </location>
</feature>
<evidence type="ECO:0000259" key="4">
    <source>
        <dbReference type="Pfam" id="PF00135"/>
    </source>
</evidence>
<evidence type="ECO:0000256" key="3">
    <source>
        <dbReference type="RuleBase" id="RU361235"/>
    </source>
</evidence>
<dbReference type="GO" id="GO:0016787">
    <property type="term" value="F:hydrolase activity"/>
    <property type="evidence" value="ECO:0007669"/>
    <property type="project" value="UniProtKB-KW"/>
</dbReference>
<proteinExistence type="inferred from homology"/>
<feature type="signal peptide" evidence="3">
    <location>
        <begin position="1"/>
        <end position="20"/>
    </location>
</feature>
<dbReference type="InterPro" id="IPR029058">
    <property type="entry name" value="AB_hydrolase_fold"/>
</dbReference>
<keyword evidence="3" id="KW-0732">Signal</keyword>
<dbReference type="PROSITE" id="PS00122">
    <property type="entry name" value="CARBOXYLESTERASE_B_1"/>
    <property type="match status" value="1"/>
</dbReference>
<dbReference type="PANTHER" id="PTHR11559">
    <property type="entry name" value="CARBOXYLESTERASE"/>
    <property type="match status" value="1"/>
</dbReference>
<dbReference type="Proteomes" id="UP001056384">
    <property type="component" value="Chromosome 11"/>
</dbReference>
<accession>A0A9Q9EQ85</accession>
<evidence type="ECO:0000256" key="2">
    <source>
        <dbReference type="ARBA" id="ARBA00022801"/>
    </source>
</evidence>
<gene>
    <name evidence="5" type="ORF">Slin15195_G121790</name>
</gene>
<dbReference type="InterPro" id="IPR050309">
    <property type="entry name" value="Type-B_Carboxylest/Lipase"/>
</dbReference>
<dbReference type="EMBL" id="CP099428">
    <property type="protein sequence ID" value="USW58860.1"/>
    <property type="molecule type" value="Genomic_DNA"/>
</dbReference>
<dbReference type="Gene3D" id="3.40.50.1820">
    <property type="entry name" value="alpha/beta hydrolase"/>
    <property type="match status" value="1"/>
</dbReference>
<reference evidence="5" key="1">
    <citation type="submission" date="2022-06" db="EMBL/GenBank/DDBJ databases">
        <title>Complete genome sequences of two strains of the flax pathogen Septoria linicola.</title>
        <authorList>
            <person name="Lapalu N."/>
            <person name="Simon A."/>
            <person name="Demenou B."/>
            <person name="Paumier D."/>
            <person name="Guillot M.-P."/>
            <person name="Gout L."/>
            <person name="Valade R."/>
        </authorList>
    </citation>
    <scope>NUCLEOTIDE SEQUENCE</scope>
    <source>
        <strain evidence="5">SE15195</strain>
    </source>
</reference>
<evidence type="ECO:0000313" key="5">
    <source>
        <dbReference type="EMBL" id="USW58860.1"/>
    </source>
</evidence>
<dbReference type="Pfam" id="PF00135">
    <property type="entry name" value="COesterase"/>
    <property type="match status" value="1"/>
</dbReference>
<dbReference type="AlphaFoldDB" id="A0A9Q9EQ85"/>
<organism evidence="5 6">
    <name type="scientific">Septoria linicola</name>
    <dbReference type="NCBI Taxonomy" id="215465"/>
    <lineage>
        <taxon>Eukaryota</taxon>
        <taxon>Fungi</taxon>
        <taxon>Dikarya</taxon>
        <taxon>Ascomycota</taxon>
        <taxon>Pezizomycotina</taxon>
        <taxon>Dothideomycetes</taxon>
        <taxon>Dothideomycetidae</taxon>
        <taxon>Mycosphaerellales</taxon>
        <taxon>Mycosphaerellaceae</taxon>
        <taxon>Septoria</taxon>
    </lineage>
</organism>
<keyword evidence="6" id="KW-1185">Reference proteome</keyword>
<keyword evidence="2 3" id="KW-0378">Hydrolase</keyword>
<name>A0A9Q9EQ85_9PEZI</name>
<dbReference type="InterPro" id="IPR019826">
    <property type="entry name" value="Carboxylesterase_B_AS"/>
</dbReference>
<dbReference type="EC" id="3.1.1.-" evidence="3"/>
<comment type="similarity">
    <text evidence="1 3">Belongs to the type-B carboxylesterase/lipase family.</text>
</comment>